<feature type="compositionally biased region" description="Basic residues" evidence="8">
    <location>
        <begin position="1339"/>
        <end position="1359"/>
    </location>
</feature>
<dbReference type="Pfam" id="PF17919">
    <property type="entry name" value="RT_RNaseH_2"/>
    <property type="match status" value="1"/>
</dbReference>
<dbReference type="CDD" id="cd01647">
    <property type="entry name" value="RT_LTR"/>
    <property type="match status" value="1"/>
</dbReference>
<evidence type="ECO:0000256" key="5">
    <source>
        <dbReference type="ARBA" id="ARBA00022759"/>
    </source>
</evidence>
<dbReference type="RefSeq" id="XP_062702813.1">
    <property type="nucleotide sequence ID" value="XM_062846829.1"/>
</dbReference>
<dbReference type="InterPro" id="IPR001995">
    <property type="entry name" value="Peptidase_A2_cat"/>
</dbReference>
<dbReference type="PANTHER" id="PTHR37984:SF5">
    <property type="entry name" value="PROTEIN NYNRIN-LIKE"/>
    <property type="match status" value="1"/>
</dbReference>
<dbReference type="Gene3D" id="3.30.70.270">
    <property type="match status" value="2"/>
</dbReference>
<feature type="region of interest" description="Disordered" evidence="8">
    <location>
        <begin position="1301"/>
        <end position="1359"/>
    </location>
</feature>
<dbReference type="Pfam" id="PF00078">
    <property type="entry name" value="RVT_1"/>
    <property type="match status" value="1"/>
</dbReference>
<evidence type="ECO:0000259" key="10">
    <source>
        <dbReference type="PROSITE" id="PS50878"/>
    </source>
</evidence>
<dbReference type="Gene3D" id="3.10.10.10">
    <property type="entry name" value="HIV Type 1 Reverse Transcriptase, subunit A, domain 1"/>
    <property type="match status" value="1"/>
</dbReference>
<dbReference type="InterPro" id="IPR000477">
    <property type="entry name" value="RT_dom"/>
</dbReference>
<dbReference type="Proteomes" id="UP000069940">
    <property type="component" value="Unassembled WGS sequence"/>
</dbReference>
<dbReference type="Gene3D" id="1.10.340.70">
    <property type="match status" value="1"/>
</dbReference>
<feature type="compositionally biased region" description="Basic and acidic residues" evidence="8">
    <location>
        <begin position="196"/>
        <end position="212"/>
    </location>
</feature>
<keyword evidence="5" id="KW-0255">Endonuclease</keyword>
<dbReference type="CDD" id="cd09274">
    <property type="entry name" value="RNase_HI_RT_Ty3"/>
    <property type="match status" value="1"/>
</dbReference>
<dbReference type="GeneID" id="134285647"/>
<keyword evidence="4" id="KW-0540">Nuclease</keyword>
<keyword evidence="13" id="KW-1185">Reference proteome</keyword>
<evidence type="ECO:0000259" key="11">
    <source>
        <dbReference type="PROSITE" id="PS50994"/>
    </source>
</evidence>
<dbReference type="EC" id="2.7.7.49" evidence="1"/>
<evidence type="ECO:0000256" key="6">
    <source>
        <dbReference type="ARBA" id="ARBA00022801"/>
    </source>
</evidence>
<dbReference type="SUPFAM" id="SSF56672">
    <property type="entry name" value="DNA/RNA polymerases"/>
    <property type="match status" value="1"/>
</dbReference>
<sequence>MAALIGTVDHFVKGSSFAKYMDRMKILYQLNNIPEATKKNLFITLSGPTIFDEICLIYPGVDIMTIDYDEMINKLKERLDKTTPNMMNRHKFHSRIQGIEEPAENYVLALKLLASECGFGAHKDEAIKDKIIFGLRDQELKQKLLMRDGMSLEEVEELVVRSELAKLRAKELSCTEEGPRSVNSVKYRLGDVEQQRSEIGRSTRQFSRDYGRRQRSRSRSMERGRGALRSGFNRYNHRNGYVNEQRDNFRVLRDYREDNVHSSVICNFCKKRGHVKRNCFKFMNQRSVNFVEKEKEEVEYYDFKRLKLQESEDEESDYPCMMISAEEHFSEPCVVRVSVNGVQLKMEIDCGAAVTVISRDHYRKHFSQVPVKKCNSRLVVVNGQRLGIFGKIEADVVVDNNQKRANLIILDGPGKFVPLFGRDWMDLFYPQWRKAFVNVANINSMDSCRQETKGYEADLALKEDRPIFRKAYDVPFKLREKVTQHLDSLEKQNVISPIQVSEWASPVVIVLKKDNDIRMVLDCKVSINKCIIPTTYPLPLAQDIFASLSGCKWFCCLDLAGAYTQLKLSERSKKFVVINTIKGLYVYNRLPQGASSSASIFQRVMDSILIGLEYVCCYLDDVLIAGRTLKECKNNLYLVLQRLQDANVKVNLKKCKLFVQSLPYLGHLITDEGILPSPEKLLTVQEAKVPKDVSELKAFLGLINYYGRFVPHLSVKLSCLYALLKKGAKYIWDERCQTAFQESKTALINANILEFYDPNKPIIVISDACNYGLGGVLAHLVDGKEKPVSFVSFSLNAAQKAYPILHLEALALLCTVKKFHKFLFGQKFTIYTDHKPLLGIFGKEGKHQLCVTRLQRYAMDMSIYNFEIHYRPSSQMGNADFCSRFPLEQSVPSHIDNGQINSINFFSDFPLDFSQIAKESVSDSFLSKIALYIANGWPHRIEKGWQQVYSVRNELEIADGCILYQDRVMIPLSLRLPMLKLLHANHSGIVRMKQLARRSLFWFGLNADIENFVKLCQACLKTAVVPKPESNSSWMLTTRPFSRIHADFFYFDSKTYLLVVDSHTKWLEIELMKYGTDAGKVIKKFTAIFARFGLPDVLVTDGGPPFNSSQFTTFMERQGIKVMKSPPYNPSSNGQAERMVRVAKDVFKKFLLEPETRSLDTEDRITYFLMNYRNTCNSDDKFPSEKMLSFKPKTLIDLVHPKRQYKHYLEPLPEKEKVFVDTCSTPSQDPFLMLTLGDKVLYKNNNKHSIERWIVAKYVKRVSPSVFRISFDRHVINAHRDQLKLIRPPVTSARFQITVPSKQCSKRQRSDSLSGEEDFHGFPDVPLVPENSGSDGRRFKIARRSPIRTRSHTRASKTN</sequence>
<evidence type="ECO:0000256" key="4">
    <source>
        <dbReference type="ARBA" id="ARBA00022722"/>
    </source>
</evidence>
<dbReference type="InterPro" id="IPR043502">
    <property type="entry name" value="DNA/RNA_pol_sf"/>
</dbReference>
<dbReference type="InterPro" id="IPR043128">
    <property type="entry name" value="Rev_trsase/Diguanyl_cyclase"/>
</dbReference>
<keyword evidence="6" id="KW-0378">Hydrolase</keyword>
<evidence type="ECO:0000256" key="2">
    <source>
        <dbReference type="ARBA" id="ARBA00022679"/>
    </source>
</evidence>
<dbReference type="PROSITE" id="PS50878">
    <property type="entry name" value="RT_POL"/>
    <property type="match status" value="1"/>
</dbReference>
<dbReference type="Pfam" id="PF17921">
    <property type="entry name" value="Integrase_H2C2"/>
    <property type="match status" value="1"/>
</dbReference>
<dbReference type="EnsemblMetazoa" id="AALFPA23_023436.R34877">
    <property type="protein sequence ID" value="AALFPA23_023436.P34877"/>
    <property type="gene ID" value="AALFPA23_023436"/>
</dbReference>
<dbReference type="InterPro" id="IPR041577">
    <property type="entry name" value="RT_RNaseH_2"/>
</dbReference>
<reference evidence="13" key="1">
    <citation type="journal article" date="2015" name="Proc. Natl. Acad. Sci. U.S.A.">
        <title>Genome sequence of the Asian Tiger mosquito, Aedes albopictus, reveals insights into its biology, genetics, and evolution.</title>
        <authorList>
            <person name="Chen X.G."/>
            <person name="Jiang X."/>
            <person name="Gu J."/>
            <person name="Xu M."/>
            <person name="Wu Y."/>
            <person name="Deng Y."/>
            <person name="Zhang C."/>
            <person name="Bonizzoni M."/>
            <person name="Dermauw W."/>
            <person name="Vontas J."/>
            <person name="Armbruster P."/>
            <person name="Huang X."/>
            <person name="Yang Y."/>
            <person name="Zhang H."/>
            <person name="He W."/>
            <person name="Peng H."/>
            <person name="Liu Y."/>
            <person name="Wu K."/>
            <person name="Chen J."/>
            <person name="Lirakis M."/>
            <person name="Topalis P."/>
            <person name="Van Leeuwen T."/>
            <person name="Hall A.B."/>
            <person name="Jiang X."/>
            <person name="Thorpe C."/>
            <person name="Mueller R.L."/>
            <person name="Sun C."/>
            <person name="Waterhouse R.M."/>
            <person name="Yan G."/>
            <person name="Tu Z.J."/>
            <person name="Fang X."/>
            <person name="James A.A."/>
        </authorList>
    </citation>
    <scope>NUCLEOTIDE SEQUENCE [LARGE SCALE GENOMIC DNA]</scope>
    <source>
        <strain evidence="13">Foshan</strain>
    </source>
</reference>
<evidence type="ECO:0000256" key="8">
    <source>
        <dbReference type="SAM" id="MobiDB-lite"/>
    </source>
</evidence>
<accession>A0ABM2A104</accession>
<keyword evidence="2" id="KW-0808">Transferase</keyword>
<feature type="domain" description="Reverse transcriptase" evidence="10">
    <location>
        <begin position="491"/>
        <end position="669"/>
    </location>
</feature>
<dbReference type="InterPro" id="IPR001584">
    <property type="entry name" value="Integrase_cat-core"/>
</dbReference>
<organism evidence="12 13">
    <name type="scientific">Aedes albopictus</name>
    <name type="common">Asian tiger mosquito</name>
    <name type="synonym">Stegomyia albopicta</name>
    <dbReference type="NCBI Taxonomy" id="7160"/>
    <lineage>
        <taxon>Eukaryota</taxon>
        <taxon>Metazoa</taxon>
        <taxon>Ecdysozoa</taxon>
        <taxon>Arthropoda</taxon>
        <taxon>Hexapoda</taxon>
        <taxon>Insecta</taxon>
        <taxon>Pterygota</taxon>
        <taxon>Neoptera</taxon>
        <taxon>Endopterygota</taxon>
        <taxon>Diptera</taxon>
        <taxon>Nematocera</taxon>
        <taxon>Culicoidea</taxon>
        <taxon>Culicidae</taxon>
        <taxon>Culicinae</taxon>
        <taxon>Aedini</taxon>
        <taxon>Aedes</taxon>
        <taxon>Stegomyia</taxon>
    </lineage>
</organism>
<dbReference type="SUPFAM" id="SSF53098">
    <property type="entry name" value="Ribonuclease H-like"/>
    <property type="match status" value="1"/>
</dbReference>
<evidence type="ECO:0000256" key="3">
    <source>
        <dbReference type="ARBA" id="ARBA00022695"/>
    </source>
</evidence>
<dbReference type="Pfam" id="PF00665">
    <property type="entry name" value="rve"/>
    <property type="match status" value="1"/>
</dbReference>
<dbReference type="PANTHER" id="PTHR37984">
    <property type="entry name" value="PROTEIN CBG26694"/>
    <property type="match status" value="1"/>
</dbReference>
<dbReference type="SUPFAM" id="SSF50630">
    <property type="entry name" value="Acid proteases"/>
    <property type="match status" value="1"/>
</dbReference>
<reference evidence="12" key="2">
    <citation type="submission" date="2025-05" db="UniProtKB">
        <authorList>
            <consortium name="EnsemblMetazoa"/>
        </authorList>
    </citation>
    <scope>IDENTIFICATION</scope>
    <source>
        <strain evidence="12">Foshan</strain>
    </source>
</reference>
<dbReference type="InterPro" id="IPR012337">
    <property type="entry name" value="RNaseH-like_sf"/>
</dbReference>
<dbReference type="InterPro" id="IPR041588">
    <property type="entry name" value="Integrase_H2C2"/>
</dbReference>
<feature type="domain" description="Integrase catalytic" evidence="11">
    <location>
        <begin position="1036"/>
        <end position="1191"/>
    </location>
</feature>
<dbReference type="InterPro" id="IPR036397">
    <property type="entry name" value="RNaseH_sf"/>
</dbReference>
<name>A0ABM2A104_AEDAL</name>
<feature type="domain" description="Peptidase A2" evidence="9">
    <location>
        <begin position="344"/>
        <end position="424"/>
    </location>
</feature>
<dbReference type="InterPro" id="IPR021109">
    <property type="entry name" value="Peptidase_aspartic_dom_sf"/>
</dbReference>
<dbReference type="PROSITE" id="PS50994">
    <property type="entry name" value="INTEGRASE"/>
    <property type="match status" value="1"/>
</dbReference>
<evidence type="ECO:0000259" key="9">
    <source>
        <dbReference type="PROSITE" id="PS50175"/>
    </source>
</evidence>
<evidence type="ECO:0000313" key="13">
    <source>
        <dbReference type="Proteomes" id="UP000069940"/>
    </source>
</evidence>
<dbReference type="Gene3D" id="3.30.420.10">
    <property type="entry name" value="Ribonuclease H-like superfamily/Ribonuclease H"/>
    <property type="match status" value="1"/>
</dbReference>
<dbReference type="InterPro" id="IPR050951">
    <property type="entry name" value="Retrovirus_Pol_polyprotein"/>
</dbReference>
<proteinExistence type="predicted"/>
<keyword evidence="7" id="KW-0511">Multifunctional enzyme</keyword>
<evidence type="ECO:0000256" key="1">
    <source>
        <dbReference type="ARBA" id="ARBA00012493"/>
    </source>
</evidence>
<dbReference type="PROSITE" id="PS50175">
    <property type="entry name" value="ASP_PROT_RETROV"/>
    <property type="match status" value="1"/>
</dbReference>
<dbReference type="Gene3D" id="2.40.70.10">
    <property type="entry name" value="Acid Proteases"/>
    <property type="match status" value="1"/>
</dbReference>
<evidence type="ECO:0000256" key="7">
    <source>
        <dbReference type="ARBA" id="ARBA00023268"/>
    </source>
</evidence>
<feature type="region of interest" description="Disordered" evidence="8">
    <location>
        <begin position="196"/>
        <end position="232"/>
    </location>
</feature>
<evidence type="ECO:0000313" key="12">
    <source>
        <dbReference type="EnsemblMetazoa" id="AALFPA23_023436.P34877"/>
    </source>
</evidence>
<keyword evidence="3" id="KW-0548">Nucleotidyltransferase</keyword>
<protein>
    <recommendedName>
        <fullName evidence="1">RNA-directed DNA polymerase</fullName>
        <ecNumber evidence="1">2.7.7.49</ecNumber>
    </recommendedName>
</protein>